<evidence type="ECO:0000313" key="2">
    <source>
        <dbReference type="Proteomes" id="UP000499080"/>
    </source>
</evidence>
<dbReference type="Proteomes" id="UP000499080">
    <property type="component" value="Unassembled WGS sequence"/>
</dbReference>
<sequence>MLRIRDVKIIGSSQTKSQITCEVPTIPHCRPEPLQTSCSDAGTELAVKYFNEERVCPALQKCKCKCCQLRLRSLRRQAVRETMYPAVFIKS</sequence>
<protein>
    <submittedName>
        <fullName evidence="1">Uncharacterized protein</fullName>
    </submittedName>
</protein>
<gene>
    <name evidence="1" type="ORF">AVEN_32759_1</name>
</gene>
<dbReference type="AlphaFoldDB" id="A0A4Y2CWI1"/>
<proteinExistence type="predicted"/>
<name>A0A4Y2CWI1_ARAVE</name>
<organism evidence="1 2">
    <name type="scientific">Araneus ventricosus</name>
    <name type="common">Orbweaver spider</name>
    <name type="synonym">Epeira ventricosa</name>
    <dbReference type="NCBI Taxonomy" id="182803"/>
    <lineage>
        <taxon>Eukaryota</taxon>
        <taxon>Metazoa</taxon>
        <taxon>Ecdysozoa</taxon>
        <taxon>Arthropoda</taxon>
        <taxon>Chelicerata</taxon>
        <taxon>Arachnida</taxon>
        <taxon>Araneae</taxon>
        <taxon>Araneomorphae</taxon>
        <taxon>Entelegynae</taxon>
        <taxon>Araneoidea</taxon>
        <taxon>Araneidae</taxon>
        <taxon>Araneus</taxon>
    </lineage>
</organism>
<comment type="caution">
    <text evidence="1">The sequence shown here is derived from an EMBL/GenBank/DDBJ whole genome shotgun (WGS) entry which is preliminary data.</text>
</comment>
<reference evidence="1 2" key="1">
    <citation type="journal article" date="2019" name="Sci. Rep.">
        <title>Orb-weaving spider Araneus ventricosus genome elucidates the spidroin gene catalogue.</title>
        <authorList>
            <person name="Kono N."/>
            <person name="Nakamura H."/>
            <person name="Ohtoshi R."/>
            <person name="Moran D.A.P."/>
            <person name="Shinohara A."/>
            <person name="Yoshida Y."/>
            <person name="Fujiwara M."/>
            <person name="Mori M."/>
            <person name="Tomita M."/>
            <person name="Arakawa K."/>
        </authorList>
    </citation>
    <scope>NUCLEOTIDE SEQUENCE [LARGE SCALE GENOMIC DNA]</scope>
</reference>
<evidence type="ECO:0000313" key="1">
    <source>
        <dbReference type="EMBL" id="GBM08207.1"/>
    </source>
</evidence>
<keyword evidence="2" id="KW-1185">Reference proteome</keyword>
<accession>A0A4Y2CWI1</accession>
<dbReference type="EMBL" id="BGPR01000253">
    <property type="protein sequence ID" value="GBM08207.1"/>
    <property type="molecule type" value="Genomic_DNA"/>
</dbReference>